<protein>
    <recommendedName>
        <fullName evidence="6 7">Large ribosomal subunit protein uL22</fullName>
    </recommendedName>
</protein>
<dbReference type="GO" id="GO:0022625">
    <property type="term" value="C:cytosolic large ribosomal subunit"/>
    <property type="evidence" value="ECO:0007669"/>
    <property type="project" value="TreeGrafter"/>
</dbReference>
<dbReference type="Gene3D" id="3.90.470.10">
    <property type="entry name" value="Ribosomal protein L22/L17"/>
    <property type="match status" value="1"/>
</dbReference>
<evidence type="ECO:0000256" key="9">
    <source>
        <dbReference type="RuleBase" id="RU004006"/>
    </source>
</evidence>
<dbReference type="SUPFAM" id="SSF54843">
    <property type="entry name" value="Ribosomal protein L22"/>
    <property type="match status" value="1"/>
</dbReference>
<dbReference type="CDD" id="cd00336">
    <property type="entry name" value="Ribosomal_L22"/>
    <property type="match status" value="1"/>
</dbReference>
<accession>A0A0G1Y1V6</accession>
<dbReference type="AlphaFoldDB" id="A0A0G1Y1V6"/>
<organism evidence="11 12">
    <name type="scientific">Candidatus Uhrbacteria bacterium GW2011_GWC2_53_7</name>
    <dbReference type="NCBI Taxonomy" id="1618986"/>
    <lineage>
        <taxon>Bacteria</taxon>
        <taxon>Candidatus Uhriibacteriota</taxon>
    </lineage>
</organism>
<dbReference type="InterPro" id="IPR005727">
    <property type="entry name" value="Ribosomal_uL22_bac/chlpt-type"/>
</dbReference>
<dbReference type="Pfam" id="PF00237">
    <property type="entry name" value="Ribosomal_L22"/>
    <property type="match status" value="1"/>
</dbReference>
<comment type="function">
    <text evidence="7 10">This protein binds specifically to 23S rRNA; its binding is stimulated by other ribosomal proteins, e.g., L4, L17, and L20. It is important during the early stages of 50S assembly. It makes multiple contacts with different domains of the 23S rRNA in the assembled 50S subunit and ribosome.</text>
</comment>
<dbReference type="PANTHER" id="PTHR13501">
    <property type="entry name" value="CHLOROPLAST 50S RIBOSOMAL PROTEIN L22-RELATED"/>
    <property type="match status" value="1"/>
</dbReference>
<dbReference type="GO" id="GO:0019843">
    <property type="term" value="F:rRNA binding"/>
    <property type="evidence" value="ECO:0007669"/>
    <property type="project" value="UniProtKB-UniRule"/>
</dbReference>
<comment type="similarity">
    <text evidence="1 7 8">Belongs to the universal ribosomal protein uL22 family.</text>
</comment>
<sequence length="121" mass="13484">MKVFAHARHLRMSPRKVRLIADLVRGLDVSSARRQLMVSKKAASDIVLKLLNSAAANAEHNFQLPTDHLRIVSITVDGGPVLYRYRPRAFGRSAPIRKRTSHVTIALEAPESPSTRTTYGK</sequence>
<evidence type="ECO:0000256" key="8">
    <source>
        <dbReference type="RuleBase" id="RU004005"/>
    </source>
</evidence>
<comment type="function">
    <text evidence="7">The globular domain of the protein is located near the polypeptide exit tunnel on the outside of the subunit, while an extended beta-hairpin is found that lines the wall of the exit tunnel in the center of the 70S ribosome.</text>
</comment>
<proteinExistence type="inferred from homology"/>
<evidence type="ECO:0000256" key="1">
    <source>
        <dbReference type="ARBA" id="ARBA00009451"/>
    </source>
</evidence>
<comment type="caution">
    <text evidence="11">The sequence shown here is derived from an EMBL/GenBank/DDBJ whole genome shotgun (WGS) entry which is preliminary data.</text>
</comment>
<evidence type="ECO:0000313" key="11">
    <source>
        <dbReference type="EMBL" id="KKW37105.1"/>
    </source>
</evidence>
<dbReference type="HAMAP" id="MF_01331_B">
    <property type="entry name" value="Ribosomal_uL22_B"/>
    <property type="match status" value="1"/>
</dbReference>
<evidence type="ECO:0000256" key="10">
    <source>
        <dbReference type="RuleBase" id="RU004008"/>
    </source>
</evidence>
<dbReference type="GO" id="GO:0006412">
    <property type="term" value="P:translation"/>
    <property type="evidence" value="ECO:0007669"/>
    <property type="project" value="UniProtKB-UniRule"/>
</dbReference>
<keyword evidence="2 7" id="KW-0699">rRNA-binding</keyword>
<dbReference type="NCBIfam" id="TIGR01044">
    <property type="entry name" value="rplV_bact"/>
    <property type="match status" value="1"/>
</dbReference>
<reference evidence="11 12" key="1">
    <citation type="journal article" date="2015" name="Nature">
        <title>rRNA introns, odd ribosomes, and small enigmatic genomes across a large radiation of phyla.</title>
        <authorList>
            <person name="Brown C.T."/>
            <person name="Hug L.A."/>
            <person name="Thomas B.C."/>
            <person name="Sharon I."/>
            <person name="Castelle C.J."/>
            <person name="Singh A."/>
            <person name="Wilkins M.J."/>
            <person name="Williams K.H."/>
            <person name="Banfield J.F."/>
        </authorList>
    </citation>
    <scope>NUCLEOTIDE SEQUENCE [LARGE SCALE GENOMIC DNA]</scope>
</reference>
<name>A0A0G1Y1V6_9BACT</name>
<dbReference type="Proteomes" id="UP000033865">
    <property type="component" value="Unassembled WGS sequence"/>
</dbReference>
<dbReference type="InterPro" id="IPR001063">
    <property type="entry name" value="Ribosomal_uL22"/>
</dbReference>
<dbReference type="EMBL" id="LCRN01000001">
    <property type="protein sequence ID" value="KKW37105.1"/>
    <property type="molecule type" value="Genomic_DNA"/>
</dbReference>
<evidence type="ECO:0000313" key="12">
    <source>
        <dbReference type="Proteomes" id="UP000033865"/>
    </source>
</evidence>
<evidence type="ECO:0000256" key="5">
    <source>
        <dbReference type="ARBA" id="ARBA00023274"/>
    </source>
</evidence>
<evidence type="ECO:0000256" key="2">
    <source>
        <dbReference type="ARBA" id="ARBA00022730"/>
    </source>
</evidence>
<gene>
    <name evidence="7" type="primary">rplV</name>
    <name evidence="11" type="ORF">UY82_C0001G0010</name>
</gene>
<evidence type="ECO:0000256" key="7">
    <source>
        <dbReference type="HAMAP-Rule" id="MF_01331"/>
    </source>
</evidence>
<keyword evidence="5 7" id="KW-0687">Ribonucleoprotein</keyword>
<evidence type="ECO:0000256" key="6">
    <source>
        <dbReference type="ARBA" id="ARBA00035207"/>
    </source>
</evidence>
<comment type="subunit">
    <text evidence="7 9">Part of the 50S ribosomal subunit.</text>
</comment>
<dbReference type="InterPro" id="IPR047867">
    <property type="entry name" value="Ribosomal_uL22_bac/org-type"/>
</dbReference>
<keyword evidence="4 7" id="KW-0689">Ribosomal protein</keyword>
<keyword evidence="3 7" id="KW-0694">RNA-binding</keyword>
<dbReference type="PANTHER" id="PTHR13501:SF8">
    <property type="entry name" value="LARGE RIBOSOMAL SUBUNIT PROTEIN UL22M"/>
    <property type="match status" value="1"/>
</dbReference>
<dbReference type="PATRIC" id="fig|1618986.3.peg.11"/>
<dbReference type="InterPro" id="IPR036394">
    <property type="entry name" value="Ribosomal_uL22_sf"/>
</dbReference>
<evidence type="ECO:0000256" key="3">
    <source>
        <dbReference type="ARBA" id="ARBA00022884"/>
    </source>
</evidence>
<dbReference type="GO" id="GO:0003735">
    <property type="term" value="F:structural constituent of ribosome"/>
    <property type="evidence" value="ECO:0007669"/>
    <property type="project" value="InterPro"/>
</dbReference>
<evidence type="ECO:0000256" key="4">
    <source>
        <dbReference type="ARBA" id="ARBA00022980"/>
    </source>
</evidence>